<keyword evidence="5" id="KW-1185">Reference proteome</keyword>
<feature type="chain" id="PRO_5042210126" description="WSN domain-containing protein" evidence="3">
    <location>
        <begin position="22"/>
        <end position="446"/>
    </location>
</feature>
<comment type="caution">
    <text evidence="4">The sequence shown here is derived from an EMBL/GenBank/DDBJ whole genome shotgun (WGS) entry which is preliminary data.</text>
</comment>
<dbReference type="Proteomes" id="UP001230268">
    <property type="component" value="Unassembled WGS sequence"/>
</dbReference>
<feature type="region of interest" description="Disordered" evidence="2">
    <location>
        <begin position="380"/>
        <end position="426"/>
    </location>
</feature>
<protein>
    <recommendedName>
        <fullName evidence="6">WSN domain-containing protein</fullName>
    </recommendedName>
</protein>
<keyword evidence="3" id="KW-0732">Signal</keyword>
<accession>A0AAD8LSU0</accession>
<name>A0AAD8LSU0_BABGI</name>
<keyword evidence="1" id="KW-0175">Coiled coil</keyword>
<evidence type="ECO:0000256" key="1">
    <source>
        <dbReference type="SAM" id="Coils"/>
    </source>
</evidence>
<reference evidence="4" key="1">
    <citation type="submission" date="2023-08" db="EMBL/GenBank/DDBJ databases">
        <title>Draft sequence of the Babesia gibsoni genome.</title>
        <authorList>
            <person name="Yamagishi J.Y."/>
            <person name="Xuan X.X."/>
        </authorList>
    </citation>
    <scope>NUCLEOTIDE SEQUENCE</scope>
    <source>
        <strain evidence="4">Azabu</strain>
    </source>
</reference>
<feature type="signal peptide" evidence="3">
    <location>
        <begin position="1"/>
        <end position="21"/>
    </location>
</feature>
<dbReference type="EMBL" id="JAVEPI010000002">
    <property type="protein sequence ID" value="KAK1443350.1"/>
    <property type="molecule type" value="Genomic_DNA"/>
</dbReference>
<evidence type="ECO:0000256" key="2">
    <source>
        <dbReference type="SAM" id="MobiDB-lite"/>
    </source>
</evidence>
<dbReference type="AlphaFoldDB" id="A0AAD8LSU0"/>
<evidence type="ECO:0000313" key="4">
    <source>
        <dbReference type="EMBL" id="KAK1443350.1"/>
    </source>
</evidence>
<gene>
    <name evidence="4" type="ORF">BgAZ_202260</name>
</gene>
<sequence length="446" mass="49784">MVCISSSFLFLVALRMLPCSAAPVNTRYVADTLKGQLDWICSLKTSLPSEDPKEDCDDNLLGDIIPQPDDSSTMINEAIKDVETLRKLLLKELPEVTLGHLDVSKIPRTDIAILLEVLPSMYDSLVKLHDEVKETMKHEAKTDNAKMFKKLTEGVASGWLTSQGFNSDNININTTLEDLNNKLTEILTEEKPLYKLPSLYATYYMKKKPENTGERLSWLLLFSASLSNNKIEDNLREHVKSKLPRKADELVSSLKSLSHHNGPIMNLIGTGSGNSLYPFSKMHSKPGKFADPTVDLYLNILADLCDVIEEELKEVEKKLAQKGRQSPLTKVQKEYMNAKGFDPFGVNFLPDLSNKIKTLVGKRSALNKVCTIVKSYDEKANPKSHNDIPSKVTFRNNTDGADAQKVGISPNEETSAHEKVREGKKKKWSLFKPSTTTGAYGMHGII</sequence>
<evidence type="ECO:0008006" key="6">
    <source>
        <dbReference type="Google" id="ProtNLM"/>
    </source>
</evidence>
<feature type="coiled-coil region" evidence="1">
    <location>
        <begin position="298"/>
        <end position="325"/>
    </location>
</feature>
<proteinExistence type="predicted"/>
<evidence type="ECO:0000313" key="5">
    <source>
        <dbReference type="Proteomes" id="UP001230268"/>
    </source>
</evidence>
<organism evidence="4 5">
    <name type="scientific">Babesia gibsoni</name>
    <dbReference type="NCBI Taxonomy" id="33632"/>
    <lineage>
        <taxon>Eukaryota</taxon>
        <taxon>Sar</taxon>
        <taxon>Alveolata</taxon>
        <taxon>Apicomplexa</taxon>
        <taxon>Aconoidasida</taxon>
        <taxon>Piroplasmida</taxon>
        <taxon>Babesiidae</taxon>
        <taxon>Babesia</taxon>
    </lineage>
</organism>
<evidence type="ECO:0000256" key="3">
    <source>
        <dbReference type="SAM" id="SignalP"/>
    </source>
</evidence>